<comment type="subcellular location">
    <subcellularLocation>
        <location evidence="1 12">Cytoplasmic vesicle</location>
        <location evidence="1 12">COPI-coated vesicle membrane</location>
        <topology evidence="1 12">Peripheral membrane protein</topology>
        <orientation evidence="1 12">Cytoplasmic side</orientation>
    </subcellularLocation>
    <subcellularLocation>
        <location evidence="12">Golgi apparatus membrane</location>
        <topology evidence="12">Peripheral membrane protein</topology>
        <orientation evidence="12">Cytoplasmic side</orientation>
    </subcellularLocation>
    <text evidence="12">The coatomer is cytoplasmic or polymerized on the cytoplasmic side of the Golgi, as well as on the vesicles/buds originating from it.</text>
</comment>
<keyword evidence="4 12" id="KW-0963">Cytoplasm</keyword>
<protein>
    <recommendedName>
        <fullName evidence="12">Coatomer subunit beta'</fullName>
    </recommendedName>
</protein>
<dbReference type="SMART" id="SM00320">
    <property type="entry name" value="WD40"/>
    <property type="match status" value="6"/>
</dbReference>
<keyword evidence="8 12" id="KW-0653">Protein transport</keyword>
<evidence type="ECO:0000256" key="3">
    <source>
        <dbReference type="ARBA" id="ARBA00022448"/>
    </source>
</evidence>
<dbReference type="PANTHER" id="PTHR19876">
    <property type="entry name" value="COATOMER"/>
    <property type="match status" value="1"/>
</dbReference>
<dbReference type="Pfam" id="PF04053">
    <property type="entry name" value="B-prop_COPA_B_2nd"/>
    <property type="match status" value="1"/>
</dbReference>
<dbReference type="InterPro" id="IPR056176">
    <property type="entry name" value="TPR_COPA_B"/>
</dbReference>
<dbReference type="PANTHER" id="PTHR19876:SF2">
    <property type="entry name" value="COATOMER SUBUNIT BETA"/>
    <property type="match status" value="1"/>
</dbReference>
<dbReference type="InterPro" id="IPR016453">
    <property type="entry name" value="COPB2"/>
</dbReference>
<dbReference type="PIRSF" id="PIRSF005567">
    <property type="entry name" value="Coatomer_beta'_subunit"/>
    <property type="match status" value="1"/>
</dbReference>
<dbReference type="Gene3D" id="1.25.40.470">
    <property type="match status" value="1"/>
</dbReference>
<dbReference type="Pfam" id="PF23953">
    <property type="entry name" value="TPR_COPA_B"/>
    <property type="match status" value="2"/>
</dbReference>
<dbReference type="GO" id="GO:0006890">
    <property type="term" value="P:retrograde vesicle-mediated transport, Golgi to endoplasmic reticulum"/>
    <property type="evidence" value="ECO:0007669"/>
    <property type="project" value="TreeGrafter"/>
</dbReference>
<dbReference type="InterPro" id="IPR020472">
    <property type="entry name" value="WD40_PAC1"/>
</dbReference>
<dbReference type="PROSITE" id="PS50294">
    <property type="entry name" value="WD_REPEATS_REGION"/>
    <property type="match status" value="3"/>
</dbReference>
<keyword evidence="7 12" id="KW-0931">ER-Golgi transport</keyword>
<dbReference type="GO" id="GO:0005198">
    <property type="term" value="F:structural molecule activity"/>
    <property type="evidence" value="ECO:0007669"/>
    <property type="project" value="UniProtKB-UniRule"/>
</dbReference>
<keyword evidence="5 13" id="KW-0853">WD repeat</keyword>
<evidence type="ECO:0000256" key="11">
    <source>
        <dbReference type="ARBA" id="ARBA00023329"/>
    </source>
</evidence>
<dbReference type="AlphaFoldDB" id="A0A6P6RX24"/>
<dbReference type="GO" id="GO:0030126">
    <property type="term" value="C:COPI vesicle coat"/>
    <property type="evidence" value="ECO:0007669"/>
    <property type="project" value="TreeGrafter"/>
</dbReference>
<dbReference type="GeneID" id="34618123"/>
<dbReference type="InterPro" id="IPR050844">
    <property type="entry name" value="Coatomer_complex_subunit"/>
</dbReference>
<evidence type="ECO:0000256" key="9">
    <source>
        <dbReference type="ARBA" id="ARBA00023034"/>
    </source>
</evidence>
<evidence type="ECO:0000256" key="6">
    <source>
        <dbReference type="ARBA" id="ARBA00022737"/>
    </source>
</evidence>
<accession>A0A6P6RX24</accession>
<dbReference type="PROSITE" id="PS50082">
    <property type="entry name" value="WD_REPEATS_2"/>
    <property type="match status" value="3"/>
</dbReference>
<dbReference type="InterPro" id="IPR015943">
    <property type="entry name" value="WD40/YVTN_repeat-like_dom_sf"/>
</dbReference>
<keyword evidence="16" id="KW-1185">Reference proteome</keyword>
<comment type="function">
    <text evidence="12">The coatomer is a cytosolic protein complex that binds to dilysine motifs and reversibly associates with Golgi non-clathrin-coated vesicles, which further mediate biosynthetic protein transport from the ER, via the Golgi up to the trans Golgi network. Coatomer complex is required for budding from Golgi membranes, and is essential for the retrograde Golgi-to-ER transport of dilysine-tagged proteins.</text>
</comment>
<evidence type="ECO:0000256" key="1">
    <source>
        <dbReference type="ARBA" id="ARBA00004347"/>
    </source>
</evidence>
<dbReference type="PROSITE" id="PS00678">
    <property type="entry name" value="WD_REPEATS_1"/>
    <property type="match status" value="1"/>
</dbReference>
<dbReference type="GO" id="GO:0000139">
    <property type="term" value="C:Golgi membrane"/>
    <property type="evidence" value="ECO:0007669"/>
    <property type="project" value="UniProtKB-SubCell"/>
</dbReference>
<evidence type="ECO:0000313" key="17">
    <source>
        <dbReference type="RefSeq" id="XP_026191680.1"/>
    </source>
</evidence>
<keyword evidence="11 12" id="KW-0968">Cytoplasmic vesicle</keyword>
<gene>
    <name evidence="17" type="primary">LOC34618123</name>
</gene>
<evidence type="ECO:0000256" key="5">
    <source>
        <dbReference type="ARBA" id="ARBA00022574"/>
    </source>
</evidence>
<dbReference type="GO" id="GO:0006888">
    <property type="term" value="P:endoplasmic reticulum to Golgi vesicle-mediated transport"/>
    <property type="evidence" value="ECO:0007669"/>
    <property type="project" value="TreeGrafter"/>
</dbReference>
<keyword evidence="10 12" id="KW-0472">Membrane</keyword>
<dbReference type="SUPFAM" id="SSF50978">
    <property type="entry name" value="WD40 repeat-like"/>
    <property type="match status" value="2"/>
</dbReference>
<keyword evidence="6" id="KW-0677">Repeat</keyword>
<evidence type="ECO:0000256" key="13">
    <source>
        <dbReference type="PROSITE-ProRule" id="PRU00221"/>
    </source>
</evidence>
<feature type="repeat" description="WD" evidence="13">
    <location>
        <begin position="201"/>
        <end position="244"/>
    </location>
</feature>
<dbReference type="Gene3D" id="2.130.10.10">
    <property type="entry name" value="YVTN repeat-like/Quinoprotein amine dehydrogenase"/>
    <property type="match status" value="1"/>
</dbReference>
<dbReference type="Pfam" id="PF00400">
    <property type="entry name" value="WD40"/>
    <property type="match status" value="6"/>
</dbReference>
<keyword evidence="3 12" id="KW-0813">Transport</keyword>
<dbReference type="GO" id="GO:0006886">
    <property type="term" value="P:intracellular protein transport"/>
    <property type="evidence" value="ECO:0007669"/>
    <property type="project" value="UniProtKB-UniRule"/>
</dbReference>
<evidence type="ECO:0000256" key="8">
    <source>
        <dbReference type="ARBA" id="ARBA00022927"/>
    </source>
</evidence>
<evidence type="ECO:0000259" key="15">
    <source>
        <dbReference type="Pfam" id="PF23953"/>
    </source>
</evidence>
<feature type="domain" description="COPA/B second beta-propeller" evidence="14">
    <location>
        <begin position="359"/>
        <end position="608"/>
    </location>
</feature>
<feature type="repeat" description="WD" evidence="13">
    <location>
        <begin position="139"/>
        <end position="171"/>
    </location>
</feature>
<feature type="domain" description="COPA/B TPR" evidence="15">
    <location>
        <begin position="731"/>
        <end position="840"/>
    </location>
</feature>
<keyword evidence="9 12" id="KW-0333">Golgi apparatus</keyword>
<evidence type="ECO:0000256" key="10">
    <source>
        <dbReference type="ARBA" id="ARBA00023136"/>
    </source>
</evidence>
<dbReference type="InterPro" id="IPR006692">
    <property type="entry name" value="Beta-prop_COPA/B_2nd"/>
</dbReference>
<proteinExistence type="inferred from homology"/>
<organism evidence="16 17">
    <name type="scientific">Cyclospora cayetanensis</name>
    <dbReference type="NCBI Taxonomy" id="88456"/>
    <lineage>
        <taxon>Eukaryota</taxon>
        <taxon>Sar</taxon>
        <taxon>Alveolata</taxon>
        <taxon>Apicomplexa</taxon>
        <taxon>Conoidasida</taxon>
        <taxon>Coccidia</taxon>
        <taxon>Eucoccidiorida</taxon>
        <taxon>Eimeriorina</taxon>
        <taxon>Eimeriidae</taxon>
        <taxon>Cyclospora</taxon>
    </lineage>
</organism>
<evidence type="ECO:0000259" key="14">
    <source>
        <dbReference type="Pfam" id="PF04053"/>
    </source>
</evidence>
<dbReference type="InterPro" id="IPR001680">
    <property type="entry name" value="WD40_rpt"/>
</dbReference>
<dbReference type="InterPro" id="IPR036322">
    <property type="entry name" value="WD40_repeat_dom_sf"/>
</dbReference>
<dbReference type="RefSeq" id="XP_026191680.1">
    <property type="nucleotide sequence ID" value="XM_026335895.1"/>
</dbReference>
<evidence type="ECO:0000256" key="4">
    <source>
        <dbReference type="ARBA" id="ARBA00022490"/>
    </source>
</evidence>
<evidence type="ECO:0000256" key="2">
    <source>
        <dbReference type="ARBA" id="ARBA00010844"/>
    </source>
</evidence>
<dbReference type="GO" id="GO:0006891">
    <property type="term" value="P:intra-Golgi vesicle-mediated transport"/>
    <property type="evidence" value="ECO:0007669"/>
    <property type="project" value="TreeGrafter"/>
</dbReference>
<sequence length="966" mass="105808">MALGSRLTRHFFARSERVKGVDLHPSEPLLVCALYDGHLKVYNYSSLQLLAELDASPLPLRTAAFIPRRDWVACAGDDCTIRCFSLNTQEKLHELPNAHKDYIRHLAVHPSKGLALSSSDDMTIKLWDVDENWSRLCSFEGHAHYVMQTAWSPRDLTLFASCSLDRSIRVWGIGSVVGAGKASSGGGGSSTAVVTNAHFSLLGHERGVNAIAYSTSGERPYLVSGADDATVRVWDYQTKQCIQVLRGHSKNVCAVLYPCGGPHALPVMFSGGEDGKLCVWHSLTYKEEAGMDLALDRIWTLSARPPGGAAEGGLGGLVVAVGSDAGTLVLKMGKDGAVVSSHGGKAVVARGFELLQLNLKLLDEPFADGEKVQCPAKEIGNSDIFPQSLSHHPNGRFLAVIGDGEYVIYTAQALRSKAFGPCEAFCWSLENHYAVLEKGNRVKIYCNFEEAYNFTPPFAVEELFGGFLLGLRSDDSISFYDWTSYRLIRKIEVFPTAVYWAPNGMHVAIVARLDRLYILRHDKFAVMAANTAQALEEEGGIPIAFELVHQANESVSSGLWLSDCFLYITRNCRLRCYCGCRIQTLHTLEARELRILAVIPEQNRIFLISPSHALYVYSLNQASIQYQVAVARGDLESAKAIFPQLPVEAYDEAARALQAHGYAEEALEVARDEQLRFELALAIGALSLLAVHLHAVFNFPHMQLSLAILWKLLLLSQCAELIRSSTSAPAVQRQRWAAVGDAALQKGYFSLAAAAFWECKDYPSLLLMYSSSGDVEHLRQLGEAAAAARQQQIAFVCFLLTHQLGDCVKLLLTAGRAPEAALFARTYCPSAIEDVVKAWREARTDAAEATAAAAAAATHTDTKTSSKTNKEGVEQKRVILAFGKVAQFAERATAVQLPAFPFERPEAFPKLELAKQAESVLSEFYCRQVPGSSYLKVQDLLEADILQTIEEGGSEAVSNGFVYCCF</sequence>
<evidence type="ECO:0000256" key="12">
    <source>
        <dbReference type="PIRNR" id="PIRNR005567"/>
    </source>
</evidence>
<comment type="similarity">
    <text evidence="2 12">Belongs to the WD repeat COPB2 family.</text>
</comment>
<dbReference type="CDD" id="cd22947">
    <property type="entry name" value="Coatomer_WDAD_beta-like"/>
    <property type="match status" value="1"/>
</dbReference>
<dbReference type="InterPro" id="IPR019775">
    <property type="entry name" value="WD40_repeat_CS"/>
</dbReference>
<feature type="domain" description="COPA/B TPR" evidence="15">
    <location>
        <begin position="626"/>
        <end position="688"/>
    </location>
</feature>
<evidence type="ECO:0000313" key="16">
    <source>
        <dbReference type="Proteomes" id="UP000515125"/>
    </source>
</evidence>
<dbReference type="OrthoDB" id="354601at2759"/>
<feature type="repeat" description="WD" evidence="13">
    <location>
        <begin position="96"/>
        <end position="130"/>
    </location>
</feature>
<dbReference type="CDD" id="cd00200">
    <property type="entry name" value="WD40"/>
    <property type="match status" value="1"/>
</dbReference>
<comment type="subunit">
    <text evidence="12">Oligomeric complex that consists of at least the alpha, beta, beta', gamma, delta, epsilon and zeta subunits.</text>
</comment>
<evidence type="ECO:0000256" key="7">
    <source>
        <dbReference type="ARBA" id="ARBA00022892"/>
    </source>
</evidence>
<name>A0A6P6RX24_9EIME</name>
<dbReference type="PRINTS" id="PR00320">
    <property type="entry name" value="GPROTEINBRPT"/>
</dbReference>
<reference evidence="17" key="1">
    <citation type="submission" date="2025-08" db="UniProtKB">
        <authorList>
            <consortium name="RefSeq"/>
        </authorList>
    </citation>
    <scope>IDENTIFICATION</scope>
</reference>
<dbReference type="Proteomes" id="UP000515125">
    <property type="component" value="Unplaced"/>
</dbReference>